<feature type="compositionally biased region" description="Basic and acidic residues" evidence="2">
    <location>
        <begin position="230"/>
        <end position="260"/>
    </location>
</feature>
<feature type="region of interest" description="Disordered" evidence="2">
    <location>
        <begin position="1"/>
        <end position="83"/>
    </location>
</feature>
<dbReference type="EMBL" id="LDAU01000080">
    <property type="protein sequence ID" value="KRX07768.1"/>
    <property type="molecule type" value="Genomic_DNA"/>
</dbReference>
<feature type="compositionally biased region" description="Low complexity" evidence="2">
    <location>
        <begin position="450"/>
        <end position="463"/>
    </location>
</feature>
<sequence>MDQEIQNQSQIEIENENENENESQQMSQIQRQDPESNLNSNLNLNKNDSTLQSNTNPAKNNTNNNQTQQNKQKRRTRNDNNDRNYYCGCGKSYLSYPALYTHLKQKHEGKPPEGTVLPQNIQKQAAVKGNKSDLIENINSYEAKFINPYDANILDEFLQFLDTINPSFRKDKVLDQYDNTDPIYVTLKKIWLENYNFDIFKNEEISNIIQWKTLYQHILEQLDEYIDQENKKNSEEKKDSQTNQETEKDIIKEETKKQEPSETQTQIKNEQQEQKNQAALNKLQELKEEPVNKIISKYLIELSKILSQAGMIEMIFFFCLVRKNLNEQGYLAIGEEHNFDMQSSMLKSQISESNVTNQQNQNKPEFCSQNQGDNIVIICNDFLIELLPNQLRQELADEQVYSFQIIGFQEKKITNAIFCFHYFADWLFINKYTNTKLIFKIDADKNELQQEQQSKQLNKQNQSMTDLQSSQINEKSNYMQQKEESESQLQQE</sequence>
<proteinExistence type="predicted"/>
<keyword evidence="1" id="KW-0862">Zinc</keyword>
<dbReference type="AlphaFoldDB" id="A0A0V0R0S8"/>
<gene>
    <name evidence="4" type="ORF">PPERSA_07518</name>
</gene>
<dbReference type="InParanoid" id="A0A0V0R0S8"/>
<organism evidence="4 5">
    <name type="scientific">Pseudocohnilembus persalinus</name>
    <name type="common">Ciliate</name>
    <dbReference type="NCBI Taxonomy" id="266149"/>
    <lineage>
        <taxon>Eukaryota</taxon>
        <taxon>Sar</taxon>
        <taxon>Alveolata</taxon>
        <taxon>Ciliophora</taxon>
        <taxon>Intramacronucleata</taxon>
        <taxon>Oligohymenophorea</taxon>
        <taxon>Scuticociliatia</taxon>
        <taxon>Philasterida</taxon>
        <taxon>Pseudocohnilembidae</taxon>
        <taxon>Pseudocohnilembus</taxon>
    </lineage>
</organism>
<evidence type="ECO:0000256" key="1">
    <source>
        <dbReference type="PROSITE-ProRule" id="PRU00042"/>
    </source>
</evidence>
<feature type="compositionally biased region" description="Low complexity" evidence="2">
    <location>
        <begin position="263"/>
        <end position="275"/>
    </location>
</feature>
<evidence type="ECO:0000313" key="5">
    <source>
        <dbReference type="Proteomes" id="UP000054937"/>
    </source>
</evidence>
<feature type="region of interest" description="Disordered" evidence="2">
    <location>
        <begin position="230"/>
        <end position="275"/>
    </location>
</feature>
<keyword evidence="5" id="KW-1185">Reference proteome</keyword>
<dbReference type="PROSITE" id="PS50157">
    <property type="entry name" value="ZINC_FINGER_C2H2_2"/>
    <property type="match status" value="1"/>
</dbReference>
<feature type="compositionally biased region" description="Polar residues" evidence="2">
    <location>
        <begin position="464"/>
        <end position="479"/>
    </location>
</feature>
<feature type="compositionally biased region" description="Low complexity" evidence="2">
    <location>
        <begin position="22"/>
        <end position="70"/>
    </location>
</feature>
<keyword evidence="1" id="KW-0863">Zinc-finger</keyword>
<comment type="caution">
    <text evidence="4">The sequence shown here is derived from an EMBL/GenBank/DDBJ whole genome shotgun (WGS) entry which is preliminary data.</text>
</comment>
<protein>
    <recommendedName>
        <fullName evidence="3">C2H2-type domain-containing protein</fullName>
    </recommendedName>
</protein>
<reference evidence="4 5" key="1">
    <citation type="journal article" date="2015" name="Sci. Rep.">
        <title>Genome of the facultative scuticociliatosis pathogen Pseudocohnilembus persalinus provides insight into its virulence through horizontal gene transfer.</title>
        <authorList>
            <person name="Xiong J."/>
            <person name="Wang G."/>
            <person name="Cheng J."/>
            <person name="Tian M."/>
            <person name="Pan X."/>
            <person name="Warren A."/>
            <person name="Jiang C."/>
            <person name="Yuan D."/>
            <person name="Miao W."/>
        </authorList>
    </citation>
    <scope>NUCLEOTIDE SEQUENCE [LARGE SCALE GENOMIC DNA]</scope>
    <source>
        <strain evidence="4">36N120E</strain>
    </source>
</reference>
<dbReference type="InterPro" id="IPR013087">
    <property type="entry name" value="Znf_C2H2_type"/>
</dbReference>
<evidence type="ECO:0000313" key="4">
    <source>
        <dbReference type="EMBL" id="KRX07768.1"/>
    </source>
</evidence>
<dbReference type="Proteomes" id="UP000054937">
    <property type="component" value="Unassembled WGS sequence"/>
</dbReference>
<accession>A0A0V0R0S8</accession>
<name>A0A0V0R0S8_PSEPJ</name>
<keyword evidence="1" id="KW-0479">Metal-binding</keyword>
<feature type="domain" description="C2H2-type" evidence="3">
    <location>
        <begin position="85"/>
        <end position="112"/>
    </location>
</feature>
<evidence type="ECO:0000259" key="3">
    <source>
        <dbReference type="PROSITE" id="PS50157"/>
    </source>
</evidence>
<evidence type="ECO:0000256" key="2">
    <source>
        <dbReference type="SAM" id="MobiDB-lite"/>
    </source>
</evidence>
<feature type="region of interest" description="Disordered" evidence="2">
    <location>
        <begin position="450"/>
        <end position="492"/>
    </location>
</feature>
<dbReference type="GO" id="GO:0008270">
    <property type="term" value="F:zinc ion binding"/>
    <property type="evidence" value="ECO:0007669"/>
    <property type="project" value="UniProtKB-KW"/>
</dbReference>
<dbReference type="OMA" id="KNDEWTE"/>
<feature type="compositionally biased region" description="Low complexity" evidence="2">
    <location>
        <begin position="1"/>
        <end position="12"/>
    </location>
</feature>